<feature type="binding site" evidence="7">
    <location>
        <position position="143"/>
    </location>
    <ligand>
        <name>Fe cation</name>
        <dbReference type="ChEBI" id="CHEBI:24875"/>
        <note>catalytic</note>
    </ligand>
</feature>
<keyword evidence="6" id="KW-0883">Thioether bond</keyword>
<evidence type="ECO:0000256" key="4">
    <source>
        <dbReference type="ARBA" id="ARBA00023002"/>
    </source>
</evidence>
<dbReference type="PANTHER" id="PTHR12918">
    <property type="entry name" value="CYSTEINE DIOXYGENASE"/>
    <property type="match status" value="1"/>
</dbReference>
<feature type="binding site" evidence="7">
    <location>
        <position position="92"/>
    </location>
    <ligand>
        <name>Fe cation</name>
        <dbReference type="ChEBI" id="CHEBI:24875"/>
        <note>catalytic</note>
    </ligand>
</feature>
<dbReference type="InterPro" id="IPR010300">
    <property type="entry name" value="CDO_1"/>
</dbReference>
<evidence type="ECO:0000256" key="2">
    <source>
        <dbReference type="ARBA" id="ARBA00022723"/>
    </source>
</evidence>
<keyword evidence="5 7" id="KW-0408">Iron</keyword>
<evidence type="ECO:0000256" key="7">
    <source>
        <dbReference type="PIRSR" id="PIRSR610300-51"/>
    </source>
</evidence>
<keyword evidence="9" id="KW-1185">Reference proteome</keyword>
<keyword evidence="2 7" id="KW-0479">Metal-binding</keyword>
<gene>
    <name evidence="8" type="ORF">PTE30175_02492</name>
</gene>
<dbReference type="CDD" id="cd10548">
    <property type="entry name" value="cupin_CDO"/>
    <property type="match status" value="1"/>
</dbReference>
<dbReference type="OrthoDB" id="7059163at2"/>
<evidence type="ECO:0000256" key="1">
    <source>
        <dbReference type="ARBA" id="ARBA00006622"/>
    </source>
</evidence>
<dbReference type="AlphaFoldDB" id="A0A5E4VE16"/>
<keyword evidence="3 8" id="KW-0223">Dioxygenase</keyword>
<organism evidence="8 9">
    <name type="scientific">Pandoraea terrae</name>
    <dbReference type="NCBI Taxonomy" id="1537710"/>
    <lineage>
        <taxon>Bacteria</taxon>
        <taxon>Pseudomonadati</taxon>
        <taxon>Pseudomonadota</taxon>
        <taxon>Betaproteobacteria</taxon>
        <taxon>Burkholderiales</taxon>
        <taxon>Burkholderiaceae</taxon>
        <taxon>Pandoraea</taxon>
    </lineage>
</organism>
<dbReference type="EMBL" id="CABPRZ010000009">
    <property type="protein sequence ID" value="VVE09649.1"/>
    <property type="molecule type" value="Genomic_DNA"/>
</dbReference>
<dbReference type="PANTHER" id="PTHR12918:SF1">
    <property type="entry name" value="CYSTEINE DIOXYGENASE TYPE 1"/>
    <property type="match status" value="1"/>
</dbReference>
<evidence type="ECO:0000313" key="9">
    <source>
        <dbReference type="Proteomes" id="UP000414233"/>
    </source>
</evidence>
<feature type="cross-link" description="3'-(S-cysteinyl)-tyrosine (Cys-Tyr)" evidence="6">
    <location>
        <begin position="96"/>
        <end position="159"/>
    </location>
</feature>
<evidence type="ECO:0000256" key="5">
    <source>
        <dbReference type="ARBA" id="ARBA00023004"/>
    </source>
</evidence>
<evidence type="ECO:0000256" key="3">
    <source>
        <dbReference type="ARBA" id="ARBA00022964"/>
    </source>
</evidence>
<dbReference type="InterPro" id="IPR011051">
    <property type="entry name" value="RmlC_Cupin_sf"/>
</dbReference>
<reference evidence="8 9" key="1">
    <citation type="submission" date="2019-08" db="EMBL/GenBank/DDBJ databases">
        <authorList>
            <person name="Peeters C."/>
        </authorList>
    </citation>
    <scope>NUCLEOTIDE SEQUENCE [LARGE SCALE GENOMIC DNA]</scope>
    <source>
        <strain evidence="8 9">LMG 30175</strain>
    </source>
</reference>
<name>A0A5E4VE16_9BURK</name>
<dbReference type="SUPFAM" id="SSF51182">
    <property type="entry name" value="RmlC-like cupins"/>
    <property type="match status" value="1"/>
</dbReference>
<keyword evidence="4 8" id="KW-0560">Oxidoreductase</keyword>
<sequence>MLAALQDTRPVELFNLLAQIEESLSRRPPNLPTVVRHALRESFADGCWLAPKHCEGSSASYQRHVLHSDPAGRFTIVSIVWQPGQVTPVHAHHVWCALAVVDGQLSEEVFGYNAETDLVHPKFTFEHKRLDGSSALAGLHHIHRIRNNSDRRAISVHVYGVDGTQVTTGVNRVLQPA</sequence>
<dbReference type="EC" id="1.13.11.-" evidence="8"/>
<evidence type="ECO:0000256" key="6">
    <source>
        <dbReference type="PIRSR" id="PIRSR610300-50"/>
    </source>
</evidence>
<dbReference type="InterPro" id="IPR014710">
    <property type="entry name" value="RmlC-like_jellyroll"/>
</dbReference>
<evidence type="ECO:0000313" key="8">
    <source>
        <dbReference type="EMBL" id="VVE09649.1"/>
    </source>
</evidence>
<proteinExistence type="inferred from homology"/>
<dbReference type="Pfam" id="PF05995">
    <property type="entry name" value="CDO_I"/>
    <property type="match status" value="1"/>
</dbReference>
<dbReference type="GO" id="GO:0019448">
    <property type="term" value="P:L-cysteine catabolic process"/>
    <property type="evidence" value="ECO:0007669"/>
    <property type="project" value="TreeGrafter"/>
</dbReference>
<dbReference type="Proteomes" id="UP000414233">
    <property type="component" value="Unassembled WGS sequence"/>
</dbReference>
<dbReference type="Gene3D" id="2.60.120.10">
    <property type="entry name" value="Jelly Rolls"/>
    <property type="match status" value="1"/>
</dbReference>
<dbReference type="GO" id="GO:0008198">
    <property type="term" value="F:ferrous iron binding"/>
    <property type="evidence" value="ECO:0007669"/>
    <property type="project" value="TreeGrafter"/>
</dbReference>
<accession>A0A5E4VE16</accession>
<feature type="binding site" evidence="7">
    <location>
        <position position="90"/>
    </location>
    <ligand>
        <name>Fe cation</name>
        <dbReference type="ChEBI" id="CHEBI:24875"/>
        <note>catalytic</note>
    </ligand>
</feature>
<protein>
    <submittedName>
        <fullName evidence="8">3-mercaptopropionate dioxygenase</fullName>
        <ecNumber evidence="8">1.13.11.-</ecNumber>
    </submittedName>
</protein>
<comment type="similarity">
    <text evidence="1">Belongs to the cysteine dioxygenase family.</text>
</comment>
<dbReference type="RefSeq" id="WP_150697360.1">
    <property type="nucleotide sequence ID" value="NZ_CABPRZ010000009.1"/>
</dbReference>
<dbReference type="GO" id="GO:0017172">
    <property type="term" value="F:cysteine dioxygenase activity"/>
    <property type="evidence" value="ECO:0007669"/>
    <property type="project" value="TreeGrafter"/>
</dbReference>